<feature type="chain" id="PRO_5008140206" description="Secreted protein" evidence="1">
    <location>
        <begin position="33"/>
        <end position="85"/>
    </location>
</feature>
<keyword evidence="3" id="KW-1185">Reference proteome</keyword>
<reference evidence="3" key="1">
    <citation type="submission" date="2013-03" db="EMBL/GenBank/DDBJ databases">
        <title>The Genome Sequence of Anopheles minimus MINIMUS1.</title>
        <authorList>
            <consortium name="The Broad Institute Genomics Platform"/>
            <person name="Neafsey D.E."/>
            <person name="Walton C."/>
            <person name="Walker B."/>
            <person name="Young S.K."/>
            <person name="Zeng Q."/>
            <person name="Gargeya S."/>
            <person name="Fitzgerald M."/>
            <person name="Haas B."/>
            <person name="Abouelleil A."/>
            <person name="Allen A.W."/>
            <person name="Alvarado L."/>
            <person name="Arachchi H.M."/>
            <person name="Berlin A.M."/>
            <person name="Chapman S.B."/>
            <person name="Gainer-Dewar J."/>
            <person name="Goldberg J."/>
            <person name="Griggs A."/>
            <person name="Gujja S."/>
            <person name="Hansen M."/>
            <person name="Howarth C."/>
            <person name="Imamovic A."/>
            <person name="Ireland A."/>
            <person name="Larimer J."/>
            <person name="McCowan C."/>
            <person name="Murphy C."/>
            <person name="Pearson M."/>
            <person name="Poon T.W."/>
            <person name="Priest M."/>
            <person name="Roberts A."/>
            <person name="Saif S."/>
            <person name="Shea T."/>
            <person name="Sisk P."/>
            <person name="Sykes S."/>
            <person name="Wortman J."/>
            <person name="Nusbaum C."/>
            <person name="Birren B."/>
        </authorList>
    </citation>
    <scope>NUCLEOTIDE SEQUENCE [LARGE SCALE GENOMIC DNA]</scope>
    <source>
        <strain evidence="3">MINIMUS1</strain>
    </source>
</reference>
<proteinExistence type="predicted"/>
<organism evidence="2 3">
    <name type="scientific">Anopheles minimus</name>
    <dbReference type="NCBI Taxonomy" id="112268"/>
    <lineage>
        <taxon>Eukaryota</taxon>
        <taxon>Metazoa</taxon>
        <taxon>Ecdysozoa</taxon>
        <taxon>Arthropoda</taxon>
        <taxon>Hexapoda</taxon>
        <taxon>Insecta</taxon>
        <taxon>Pterygota</taxon>
        <taxon>Neoptera</taxon>
        <taxon>Endopterygota</taxon>
        <taxon>Diptera</taxon>
        <taxon>Nematocera</taxon>
        <taxon>Culicoidea</taxon>
        <taxon>Culicidae</taxon>
        <taxon>Anophelinae</taxon>
        <taxon>Anopheles</taxon>
    </lineage>
</organism>
<dbReference type="EnsemblMetazoa" id="AMIN000172-RA">
    <property type="protein sequence ID" value="AMIN000172-PA"/>
    <property type="gene ID" value="AMIN000172"/>
</dbReference>
<keyword evidence="1" id="KW-0732">Signal</keyword>
<evidence type="ECO:0000313" key="2">
    <source>
        <dbReference type="EnsemblMetazoa" id="AMIN000172-PA"/>
    </source>
</evidence>
<accession>A0A182VQ43</accession>
<name>A0A182VQ43_9DIPT</name>
<sequence length="85" mass="9094">MINIFPAVQCFNMSSKGLIAILIVFVFSCTMGSDVSPEKPNDVVAEPTAVDPSTGQKCCPKVMEPIIPTAQPKIKYIVVPPLSVT</sequence>
<dbReference type="Proteomes" id="UP000075920">
    <property type="component" value="Unassembled WGS sequence"/>
</dbReference>
<evidence type="ECO:0008006" key="4">
    <source>
        <dbReference type="Google" id="ProtNLM"/>
    </source>
</evidence>
<dbReference type="AlphaFoldDB" id="A0A182VQ43"/>
<dbReference type="VEuPathDB" id="VectorBase:AMIN000172"/>
<reference evidence="2" key="2">
    <citation type="submission" date="2020-05" db="UniProtKB">
        <authorList>
            <consortium name="EnsemblMetazoa"/>
        </authorList>
    </citation>
    <scope>IDENTIFICATION</scope>
    <source>
        <strain evidence="2">MINIMUS1</strain>
    </source>
</reference>
<evidence type="ECO:0000313" key="3">
    <source>
        <dbReference type="Proteomes" id="UP000075920"/>
    </source>
</evidence>
<protein>
    <recommendedName>
        <fullName evidence="4">Secreted protein</fullName>
    </recommendedName>
</protein>
<evidence type="ECO:0000256" key="1">
    <source>
        <dbReference type="SAM" id="SignalP"/>
    </source>
</evidence>
<feature type="signal peptide" evidence="1">
    <location>
        <begin position="1"/>
        <end position="32"/>
    </location>
</feature>